<reference evidence="6" key="1">
    <citation type="journal article" date="2019" name="Int. J. Syst. Evol. Microbiol.">
        <title>The Global Catalogue of Microorganisms (GCM) 10K type strain sequencing project: providing services to taxonomists for standard genome sequencing and annotation.</title>
        <authorList>
            <consortium name="The Broad Institute Genomics Platform"/>
            <consortium name="The Broad Institute Genome Sequencing Center for Infectious Disease"/>
            <person name="Wu L."/>
            <person name="Ma J."/>
        </authorList>
    </citation>
    <scope>NUCLEOTIDE SEQUENCE [LARGE SCALE GENOMIC DNA]</scope>
    <source>
        <strain evidence="6">JCM 15443</strain>
    </source>
</reference>
<dbReference type="InterPro" id="IPR020476">
    <property type="entry name" value="Nudix_hydrolase"/>
</dbReference>
<protein>
    <submittedName>
        <fullName evidence="5">DNA mismatch repair protein MutT</fullName>
    </submittedName>
</protein>
<proteinExistence type="inferred from homology"/>
<dbReference type="InterPro" id="IPR020084">
    <property type="entry name" value="NUDIX_hydrolase_CS"/>
</dbReference>
<evidence type="ECO:0000256" key="1">
    <source>
        <dbReference type="ARBA" id="ARBA00001946"/>
    </source>
</evidence>
<keyword evidence="2 3" id="KW-0378">Hydrolase</keyword>
<gene>
    <name evidence="5" type="ORF">GCM10010841_13560</name>
</gene>
<evidence type="ECO:0000256" key="2">
    <source>
        <dbReference type="ARBA" id="ARBA00022801"/>
    </source>
</evidence>
<evidence type="ECO:0000313" key="6">
    <source>
        <dbReference type="Proteomes" id="UP000661918"/>
    </source>
</evidence>
<name>A0ABQ2GQK7_9DEIO</name>
<feature type="domain" description="Nudix hydrolase" evidence="4">
    <location>
        <begin position="11"/>
        <end position="144"/>
    </location>
</feature>
<dbReference type="Pfam" id="PF00293">
    <property type="entry name" value="NUDIX"/>
    <property type="match status" value="1"/>
</dbReference>
<dbReference type="EMBL" id="BMOM01000007">
    <property type="protein sequence ID" value="GGM06609.1"/>
    <property type="molecule type" value="Genomic_DNA"/>
</dbReference>
<dbReference type="Proteomes" id="UP000661918">
    <property type="component" value="Unassembled WGS sequence"/>
</dbReference>
<comment type="similarity">
    <text evidence="3">Belongs to the Nudix hydrolase family.</text>
</comment>
<accession>A0ABQ2GQK7</accession>
<keyword evidence="6" id="KW-1185">Reference proteome</keyword>
<comment type="caution">
    <text evidence="5">The sequence shown here is derived from an EMBL/GenBank/DDBJ whole genome shotgun (WGS) entry which is preliminary data.</text>
</comment>
<dbReference type="PROSITE" id="PS00893">
    <property type="entry name" value="NUDIX_BOX"/>
    <property type="match status" value="1"/>
</dbReference>
<evidence type="ECO:0000256" key="3">
    <source>
        <dbReference type="RuleBase" id="RU003476"/>
    </source>
</evidence>
<organism evidence="5 6">
    <name type="scientific">Deinococcus aerophilus</name>
    <dbReference type="NCBI Taxonomy" id="522488"/>
    <lineage>
        <taxon>Bacteria</taxon>
        <taxon>Thermotogati</taxon>
        <taxon>Deinococcota</taxon>
        <taxon>Deinococci</taxon>
        <taxon>Deinococcales</taxon>
        <taxon>Deinococcaceae</taxon>
        <taxon>Deinococcus</taxon>
    </lineage>
</organism>
<dbReference type="RefSeq" id="WP_188902683.1">
    <property type="nucleotide sequence ID" value="NZ_BMOM01000007.1"/>
</dbReference>
<dbReference type="PANTHER" id="PTHR43046">
    <property type="entry name" value="GDP-MANNOSE MANNOSYL HYDROLASE"/>
    <property type="match status" value="1"/>
</dbReference>
<evidence type="ECO:0000259" key="4">
    <source>
        <dbReference type="PROSITE" id="PS51462"/>
    </source>
</evidence>
<comment type="cofactor">
    <cofactor evidence="1">
        <name>Mg(2+)</name>
        <dbReference type="ChEBI" id="CHEBI:18420"/>
    </cofactor>
</comment>
<dbReference type="SUPFAM" id="SSF55811">
    <property type="entry name" value="Nudix"/>
    <property type="match status" value="1"/>
</dbReference>
<dbReference type="InterPro" id="IPR000086">
    <property type="entry name" value="NUDIX_hydrolase_dom"/>
</dbReference>
<dbReference type="InterPro" id="IPR015797">
    <property type="entry name" value="NUDIX_hydrolase-like_dom_sf"/>
</dbReference>
<dbReference type="PROSITE" id="PS51462">
    <property type="entry name" value="NUDIX"/>
    <property type="match status" value="1"/>
</dbReference>
<sequence>MQHGEHTHVPVELRAAGVVILNEAGDILLVRERGVPGQSRKAGLWHIPSGTVEPGENPQDTAVREAWEEAGVRVRPTRFLGAYLGRFPDGALVLRHAWLADPLPGSTFQPQCPDEVAEVRYIGRAGFEALYAAGSIRMYHTRRFYDDALRERALNR</sequence>
<dbReference type="Gene3D" id="3.90.79.10">
    <property type="entry name" value="Nucleoside Triphosphate Pyrophosphohydrolase"/>
    <property type="match status" value="1"/>
</dbReference>
<dbReference type="PANTHER" id="PTHR43046:SF14">
    <property type="entry name" value="MUTT_NUDIX FAMILY PROTEIN"/>
    <property type="match status" value="1"/>
</dbReference>
<evidence type="ECO:0000313" key="5">
    <source>
        <dbReference type="EMBL" id="GGM06609.1"/>
    </source>
</evidence>
<dbReference type="PRINTS" id="PR00502">
    <property type="entry name" value="NUDIXFAMILY"/>
</dbReference>
<dbReference type="InterPro" id="IPR048157">
    <property type="entry name" value="Nud_hyd_Dein"/>
</dbReference>
<dbReference type="NCBIfam" id="NF041652">
    <property type="entry name" value="Nud_hyd_Dein"/>
    <property type="match status" value="1"/>
</dbReference>